<accession>A0A099KPW4</accession>
<dbReference type="Gene3D" id="3.40.190.10">
    <property type="entry name" value="Periplasmic binding protein-like II"/>
    <property type="match status" value="2"/>
</dbReference>
<evidence type="ECO:0000313" key="1">
    <source>
        <dbReference type="EMBL" id="KGJ92814.1"/>
    </source>
</evidence>
<sequence>MFKNTLKFNKFIYLLIFSIVPTSLVAKELLMLTDDGPPHMIAASNSGIDVDIAREVLQRMGHTVKLGFAPLDRTKRQVENKQADLFLPTFFQHDTDELFFSVPIISYRPTVFSLKKDHLMFKAISDLLGLRLVTFQGAAGYFGDEFVKVSKFKNYAELHDMSKFPEMLIKARCDVVVLDYYIFYYYLQEYLKRNNTPDFNVDMIDSFQLFPEVKAHVGFHDKKLRNEFNKQFLLYQSQAKDKAVIHRYLGNMIPSQ</sequence>
<organism evidence="1 2">
    <name type="scientific">Colwellia psychrerythraea</name>
    <name type="common">Vibrio psychroerythus</name>
    <dbReference type="NCBI Taxonomy" id="28229"/>
    <lineage>
        <taxon>Bacteria</taxon>
        <taxon>Pseudomonadati</taxon>
        <taxon>Pseudomonadota</taxon>
        <taxon>Gammaproteobacteria</taxon>
        <taxon>Alteromonadales</taxon>
        <taxon>Colwelliaceae</taxon>
        <taxon>Colwellia</taxon>
    </lineage>
</organism>
<dbReference type="AlphaFoldDB" id="A0A099KPW4"/>
<evidence type="ECO:0000313" key="2">
    <source>
        <dbReference type="Proteomes" id="UP000029868"/>
    </source>
</evidence>
<reference evidence="1 2" key="1">
    <citation type="submission" date="2014-08" db="EMBL/GenBank/DDBJ databases">
        <title>Genomic and Phenotypic Diversity of Colwellia psychrerythraea strains from Disparate Marine Basins.</title>
        <authorList>
            <person name="Techtmann S.M."/>
            <person name="Stelling S.C."/>
            <person name="Utturkar S.M."/>
            <person name="Alshibli N."/>
            <person name="Harris A."/>
            <person name="Brown S.D."/>
            <person name="Hazen T.C."/>
        </authorList>
    </citation>
    <scope>NUCLEOTIDE SEQUENCE [LARGE SCALE GENOMIC DNA]</scope>
    <source>
        <strain evidence="1 2">GAB14E</strain>
    </source>
</reference>
<dbReference type="Proteomes" id="UP000029868">
    <property type="component" value="Unassembled WGS sequence"/>
</dbReference>
<dbReference type="SUPFAM" id="SSF53850">
    <property type="entry name" value="Periplasmic binding protein-like II"/>
    <property type="match status" value="1"/>
</dbReference>
<protein>
    <submittedName>
        <fullName evidence="1">ABC-type transporter, periplasmic subunit family 3</fullName>
    </submittedName>
</protein>
<dbReference type="PATRIC" id="fig|28229.3.peg.2355"/>
<dbReference type="EMBL" id="JQEC01000029">
    <property type="protein sequence ID" value="KGJ92814.1"/>
    <property type="molecule type" value="Genomic_DNA"/>
</dbReference>
<name>A0A099KPW4_COLPS</name>
<comment type="caution">
    <text evidence="1">The sequence shown here is derived from an EMBL/GenBank/DDBJ whole genome shotgun (WGS) entry which is preliminary data.</text>
</comment>
<dbReference type="OrthoDB" id="245568at2"/>
<proteinExistence type="predicted"/>
<gene>
    <name evidence="1" type="ORF">GAB14E_2730</name>
</gene>